<protein>
    <submittedName>
        <fullName evidence="1">Uncharacterized protein</fullName>
    </submittedName>
</protein>
<evidence type="ECO:0000313" key="1">
    <source>
        <dbReference type="EMBL" id="GAG50048.1"/>
    </source>
</evidence>
<proteinExistence type="predicted"/>
<dbReference type="AlphaFoldDB" id="X0YNL5"/>
<gene>
    <name evidence="1" type="ORF">S01H1_77290</name>
</gene>
<feature type="non-terminal residue" evidence="1">
    <location>
        <position position="1"/>
    </location>
</feature>
<accession>X0YNL5</accession>
<organism evidence="1">
    <name type="scientific">marine sediment metagenome</name>
    <dbReference type="NCBI Taxonomy" id="412755"/>
    <lineage>
        <taxon>unclassified sequences</taxon>
        <taxon>metagenomes</taxon>
        <taxon>ecological metagenomes</taxon>
    </lineage>
</organism>
<sequence length="155" mass="16425">YKYIFLLVYLIAVLFAVKKLMPKGTEAIWDLGKRARLGGVVAGMVGGSAAAKGAWKMAKAPAAAVKAGRQAFGIHKGLGHGWKRSAGAAMERGWAATKLQTTGELRPKAMVKSVAKGTWEAVKDSASAGWKAATIKKKAKAKKDIKKGEEIETES</sequence>
<dbReference type="EMBL" id="BARS01051936">
    <property type="protein sequence ID" value="GAG50048.1"/>
    <property type="molecule type" value="Genomic_DNA"/>
</dbReference>
<comment type="caution">
    <text evidence="1">The sequence shown here is derived from an EMBL/GenBank/DDBJ whole genome shotgun (WGS) entry which is preliminary data.</text>
</comment>
<reference evidence="1" key="1">
    <citation type="journal article" date="2014" name="Front. Microbiol.">
        <title>High frequency of phylogenetically diverse reductive dehalogenase-homologous genes in deep subseafloor sedimentary metagenomes.</title>
        <authorList>
            <person name="Kawai M."/>
            <person name="Futagami T."/>
            <person name="Toyoda A."/>
            <person name="Takaki Y."/>
            <person name="Nishi S."/>
            <person name="Hori S."/>
            <person name="Arai W."/>
            <person name="Tsubouchi T."/>
            <person name="Morono Y."/>
            <person name="Uchiyama I."/>
            <person name="Ito T."/>
            <person name="Fujiyama A."/>
            <person name="Inagaki F."/>
            <person name="Takami H."/>
        </authorList>
    </citation>
    <scope>NUCLEOTIDE SEQUENCE</scope>
    <source>
        <strain evidence="1">Expedition CK06-06</strain>
    </source>
</reference>
<name>X0YNL5_9ZZZZ</name>